<dbReference type="AlphaFoldDB" id="A0A4Q4ZM71"/>
<dbReference type="Proteomes" id="UP000295198">
    <property type="component" value="Unassembled WGS sequence"/>
</dbReference>
<organism evidence="1 2">
    <name type="scientific">Nocardioides guangzhouensis</name>
    <dbReference type="NCBI Taxonomy" id="2497878"/>
    <lineage>
        <taxon>Bacteria</taxon>
        <taxon>Bacillati</taxon>
        <taxon>Actinomycetota</taxon>
        <taxon>Actinomycetes</taxon>
        <taxon>Propionibacteriales</taxon>
        <taxon>Nocardioidaceae</taxon>
        <taxon>Nocardioides</taxon>
    </lineage>
</organism>
<proteinExistence type="predicted"/>
<reference evidence="1 2" key="1">
    <citation type="submission" date="2019-01" db="EMBL/GenBank/DDBJ databases">
        <title>Nocardioides guangzhouensis sp. nov., an actinobacterium isolated from soil.</title>
        <authorList>
            <person name="Fu Y."/>
            <person name="Cai Y."/>
            <person name="Lin Z."/>
            <person name="Chen P."/>
        </authorList>
    </citation>
    <scope>NUCLEOTIDE SEQUENCE [LARGE SCALE GENOMIC DNA]</scope>
    <source>
        <strain evidence="1 2">130</strain>
    </source>
</reference>
<keyword evidence="2" id="KW-1185">Reference proteome</keyword>
<sequence length="92" mass="10331">MEPVPQVPRQGAIYLDARGESRALRVTWHDEQDLVVLSLWRENVCAGTFRLTVDEVPDLIDALRGGLARAYERAKERVEAAEDRRTTLPGAS</sequence>
<dbReference type="OrthoDB" id="5193143at2"/>
<evidence type="ECO:0000313" key="2">
    <source>
        <dbReference type="Proteomes" id="UP000295198"/>
    </source>
</evidence>
<dbReference type="RefSeq" id="WP_134713610.1">
    <property type="nucleotide sequence ID" value="NZ_SDKM01000002.1"/>
</dbReference>
<accession>A0A4Q4ZM71</accession>
<dbReference type="EMBL" id="SDKM01000002">
    <property type="protein sequence ID" value="RYP88711.1"/>
    <property type="molecule type" value="Genomic_DNA"/>
</dbReference>
<name>A0A4Q4ZM71_9ACTN</name>
<gene>
    <name evidence="1" type="ORF">EKO23_02180</name>
</gene>
<protein>
    <submittedName>
        <fullName evidence="1">Uncharacterized protein</fullName>
    </submittedName>
</protein>
<comment type="caution">
    <text evidence="1">The sequence shown here is derived from an EMBL/GenBank/DDBJ whole genome shotgun (WGS) entry which is preliminary data.</text>
</comment>
<evidence type="ECO:0000313" key="1">
    <source>
        <dbReference type="EMBL" id="RYP88711.1"/>
    </source>
</evidence>